<dbReference type="SUPFAM" id="SSF53335">
    <property type="entry name" value="S-adenosyl-L-methionine-dependent methyltransferases"/>
    <property type="match status" value="1"/>
</dbReference>
<reference evidence="3" key="1">
    <citation type="submission" date="2024-05" db="EMBL/GenBank/DDBJ databases">
        <authorList>
            <person name="Jung D.-H."/>
        </authorList>
    </citation>
    <scope>NUCLEOTIDE SEQUENCE</scope>
    <source>
        <strain evidence="3">JA-25</strain>
    </source>
</reference>
<dbReference type="InterPro" id="IPR029063">
    <property type="entry name" value="SAM-dependent_MTases_sf"/>
</dbReference>
<gene>
    <name evidence="3" type="ORF">F7231_13355</name>
</gene>
<name>A0ABX0QJR4_9BACT</name>
<evidence type="ECO:0000313" key="4">
    <source>
        <dbReference type="Proteomes" id="UP000606008"/>
    </source>
</evidence>
<dbReference type="PANTHER" id="PTHR43861">
    <property type="entry name" value="TRANS-ACONITATE 2-METHYLTRANSFERASE-RELATED"/>
    <property type="match status" value="1"/>
</dbReference>
<protein>
    <submittedName>
        <fullName evidence="3">Class I SAM-dependent methyltransferase</fullName>
    </submittedName>
</protein>
<keyword evidence="1" id="KW-0808">Transferase</keyword>
<dbReference type="CDD" id="cd02440">
    <property type="entry name" value="AdoMet_MTases"/>
    <property type="match status" value="1"/>
</dbReference>
<dbReference type="Proteomes" id="UP000606008">
    <property type="component" value="Unassembled WGS sequence"/>
</dbReference>
<keyword evidence="4" id="KW-1185">Reference proteome</keyword>
<dbReference type="RefSeq" id="WP_166692244.1">
    <property type="nucleotide sequence ID" value="NZ_WAEL01000004.1"/>
</dbReference>
<dbReference type="InterPro" id="IPR041698">
    <property type="entry name" value="Methyltransf_25"/>
</dbReference>
<evidence type="ECO:0000313" key="3">
    <source>
        <dbReference type="EMBL" id="NID11162.1"/>
    </source>
</evidence>
<dbReference type="EMBL" id="WAEL01000004">
    <property type="protein sequence ID" value="NID11162.1"/>
    <property type="molecule type" value="Genomic_DNA"/>
</dbReference>
<proteinExistence type="predicted"/>
<organism evidence="3 4">
    <name type="scientific">Fibrivirga algicola</name>
    <dbReference type="NCBI Taxonomy" id="2950420"/>
    <lineage>
        <taxon>Bacteria</taxon>
        <taxon>Pseudomonadati</taxon>
        <taxon>Bacteroidota</taxon>
        <taxon>Cytophagia</taxon>
        <taxon>Cytophagales</taxon>
        <taxon>Spirosomataceae</taxon>
        <taxon>Fibrivirga</taxon>
    </lineage>
</organism>
<evidence type="ECO:0000256" key="1">
    <source>
        <dbReference type="ARBA" id="ARBA00022679"/>
    </source>
</evidence>
<dbReference type="Gene3D" id="3.40.50.150">
    <property type="entry name" value="Vaccinia Virus protein VP39"/>
    <property type="match status" value="1"/>
</dbReference>
<dbReference type="Pfam" id="PF13649">
    <property type="entry name" value="Methyltransf_25"/>
    <property type="match status" value="1"/>
</dbReference>
<dbReference type="GO" id="GO:0008168">
    <property type="term" value="F:methyltransferase activity"/>
    <property type="evidence" value="ECO:0007669"/>
    <property type="project" value="UniProtKB-KW"/>
</dbReference>
<sequence>MIEKTDEYHRMFAVEEQLWWYRHLHNLVLSAIQQQFGTRKDLALFDAGCGTGGLLSRLRQHGYTNIRGVDGSADGVALCHKRGLSVDLLDLNALSTYSPGDMFDVIVCNDVFCYFHDPELLPLLSELRRRLKPGGMLISNNNAFAAFWGQHDLAVGSQRRFVRADFERLAPDAGLRVVTSTYWSLALAPLILAARQWQAFQLRMGWRSASAPGSDVYLPHPLINKLFYSLVSTERKLLHSAPFGSSLFLTFDRTPA</sequence>
<feature type="domain" description="Methyltransferase" evidence="2">
    <location>
        <begin position="46"/>
        <end position="135"/>
    </location>
</feature>
<accession>A0ABX0QJR4</accession>
<keyword evidence="3" id="KW-0489">Methyltransferase</keyword>
<dbReference type="GO" id="GO:0032259">
    <property type="term" value="P:methylation"/>
    <property type="evidence" value="ECO:0007669"/>
    <property type="project" value="UniProtKB-KW"/>
</dbReference>
<evidence type="ECO:0000259" key="2">
    <source>
        <dbReference type="Pfam" id="PF13649"/>
    </source>
</evidence>
<dbReference type="PANTHER" id="PTHR43861:SF3">
    <property type="entry name" value="PUTATIVE (AFU_ORTHOLOGUE AFUA_2G14390)-RELATED"/>
    <property type="match status" value="1"/>
</dbReference>
<comment type="caution">
    <text evidence="3">The sequence shown here is derived from an EMBL/GenBank/DDBJ whole genome shotgun (WGS) entry which is preliminary data.</text>
</comment>